<evidence type="ECO:0000259" key="12">
    <source>
        <dbReference type="Pfam" id="PF12019"/>
    </source>
</evidence>
<evidence type="ECO:0000256" key="9">
    <source>
        <dbReference type="ARBA" id="ARBA00025772"/>
    </source>
</evidence>
<dbReference type="Proteomes" id="UP000316798">
    <property type="component" value="Chromosome"/>
</dbReference>
<name>A0A515DH08_9BURK</name>
<evidence type="ECO:0000256" key="10">
    <source>
        <dbReference type="ARBA" id="ARBA00030775"/>
    </source>
</evidence>
<keyword evidence="4" id="KW-0488">Methylation</keyword>
<dbReference type="PROSITE" id="PS00409">
    <property type="entry name" value="PROKAR_NTER_METHYL"/>
    <property type="match status" value="1"/>
</dbReference>
<evidence type="ECO:0000256" key="4">
    <source>
        <dbReference type="ARBA" id="ARBA00022481"/>
    </source>
</evidence>
<evidence type="ECO:0000256" key="2">
    <source>
        <dbReference type="ARBA" id="ARBA00021549"/>
    </source>
</evidence>
<keyword evidence="7 11" id="KW-1133">Transmembrane helix</keyword>
<dbReference type="KEGG" id="rhf:EUB48_07675"/>
<proteinExistence type="inferred from homology"/>
<organism evidence="13 14">
    <name type="scientific">Rhodoferax sediminis</name>
    <dbReference type="NCBI Taxonomy" id="2509614"/>
    <lineage>
        <taxon>Bacteria</taxon>
        <taxon>Pseudomonadati</taxon>
        <taxon>Pseudomonadota</taxon>
        <taxon>Betaproteobacteria</taxon>
        <taxon>Burkholderiales</taxon>
        <taxon>Comamonadaceae</taxon>
        <taxon>Rhodoferax</taxon>
    </lineage>
</organism>
<dbReference type="InterPro" id="IPR045584">
    <property type="entry name" value="Pilin-like"/>
</dbReference>
<dbReference type="NCBIfam" id="TIGR02532">
    <property type="entry name" value="IV_pilin_GFxxxE"/>
    <property type="match status" value="1"/>
</dbReference>
<comment type="subcellular location">
    <subcellularLocation>
        <location evidence="1">Cell inner membrane</location>
        <topology evidence="1">Single-pass membrane protein</topology>
    </subcellularLocation>
</comment>
<evidence type="ECO:0000256" key="8">
    <source>
        <dbReference type="ARBA" id="ARBA00023136"/>
    </source>
</evidence>
<sequence length="190" mass="20328">MNRRLTADKGFTLIELMVTVTLVAIALALGVPSFTTFQRNAELTSATNSLIAALNAARGEAMKRGRYAMVVPTDGANWNSGWVVFVDVDRTGSYTANDLTILTQEPPPSYLTVTPTPASSLYIMYDASGYSKTTTGSFGAWTFEIARNDVAGTGSLAQTRRIKIASTGRVRVCTPKTPTDTRCSASASQL</sequence>
<accession>A0A515DH08</accession>
<keyword evidence="8 11" id="KW-0472">Membrane</keyword>
<dbReference type="GO" id="GO:0005886">
    <property type="term" value="C:plasma membrane"/>
    <property type="evidence" value="ECO:0007669"/>
    <property type="project" value="UniProtKB-SubCell"/>
</dbReference>
<feature type="domain" description="General secretion pathway GspH" evidence="12">
    <location>
        <begin position="46"/>
        <end position="168"/>
    </location>
</feature>
<evidence type="ECO:0000256" key="11">
    <source>
        <dbReference type="SAM" id="Phobius"/>
    </source>
</evidence>
<evidence type="ECO:0000256" key="3">
    <source>
        <dbReference type="ARBA" id="ARBA00022475"/>
    </source>
</evidence>
<dbReference type="Gene3D" id="3.55.40.10">
    <property type="entry name" value="minor pseudopilin epsh domain"/>
    <property type="match status" value="1"/>
</dbReference>
<comment type="similarity">
    <text evidence="9">Belongs to the GSP H family.</text>
</comment>
<protein>
    <recommendedName>
        <fullName evidence="2">Type II secretion system protein H</fullName>
    </recommendedName>
    <alternativeName>
        <fullName evidence="10">General secretion pathway protein H</fullName>
    </alternativeName>
</protein>
<evidence type="ECO:0000313" key="14">
    <source>
        <dbReference type="Proteomes" id="UP000316798"/>
    </source>
</evidence>
<dbReference type="RefSeq" id="WP_142818346.1">
    <property type="nucleotide sequence ID" value="NZ_CP035503.1"/>
</dbReference>
<dbReference type="GO" id="GO:0015628">
    <property type="term" value="P:protein secretion by the type II secretion system"/>
    <property type="evidence" value="ECO:0007669"/>
    <property type="project" value="InterPro"/>
</dbReference>
<dbReference type="OrthoDB" id="8592199at2"/>
<gene>
    <name evidence="13" type="ORF">EUB48_07675</name>
</gene>
<evidence type="ECO:0000256" key="7">
    <source>
        <dbReference type="ARBA" id="ARBA00022989"/>
    </source>
</evidence>
<dbReference type="GO" id="GO:0015627">
    <property type="term" value="C:type II protein secretion system complex"/>
    <property type="evidence" value="ECO:0007669"/>
    <property type="project" value="InterPro"/>
</dbReference>
<dbReference type="InterPro" id="IPR022346">
    <property type="entry name" value="T2SS_GspH"/>
</dbReference>
<keyword evidence="6 11" id="KW-0812">Transmembrane</keyword>
<evidence type="ECO:0000256" key="1">
    <source>
        <dbReference type="ARBA" id="ARBA00004377"/>
    </source>
</evidence>
<dbReference type="AlphaFoldDB" id="A0A515DH08"/>
<evidence type="ECO:0000256" key="6">
    <source>
        <dbReference type="ARBA" id="ARBA00022692"/>
    </source>
</evidence>
<evidence type="ECO:0000256" key="5">
    <source>
        <dbReference type="ARBA" id="ARBA00022519"/>
    </source>
</evidence>
<keyword evidence="14" id="KW-1185">Reference proteome</keyword>
<dbReference type="Pfam" id="PF07963">
    <property type="entry name" value="N_methyl"/>
    <property type="match status" value="1"/>
</dbReference>
<keyword evidence="3" id="KW-1003">Cell membrane</keyword>
<feature type="transmembrane region" description="Helical" evidence="11">
    <location>
        <begin position="12"/>
        <end position="31"/>
    </location>
</feature>
<reference evidence="13 14" key="1">
    <citation type="submission" date="2019-01" db="EMBL/GenBank/DDBJ databases">
        <title>Genomic insights into a novel species Rhodoferax sp.</title>
        <authorList>
            <person name="Jin L."/>
        </authorList>
    </citation>
    <scope>NUCLEOTIDE SEQUENCE [LARGE SCALE GENOMIC DNA]</scope>
    <source>
        <strain evidence="13 14">CHu59-6-5</strain>
    </source>
</reference>
<evidence type="ECO:0000313" key="13">
    <source>
        <dbReference type="EMBL" id="QDL39690.1"/>
    </source>
</evidence>
<dbReference type="SUPFAM" id="SSF54523">
    <property type="entry name" value="Pili subunits"/>
    <property type="match status" value="1"/>
</dbReference>
<dbReference type="EMBL" id="CP035503">
    <property type="protein sequence ID" value="QDL39690.1"/>
    <property type="molecule type" value="Genomic_DNA"/>
</dbReference>
<dbReference type="InterPro" id="IPR012902">
    <property type="entry name" value="N_methyl_site"/>
</dbReference>
<dbReference type="Pfam" id="PF12019">
    <property type="entry name" value="GspH"/>
    <property type="match status" value="1"/>
</dbReference>
<keyword evidence="5" id="KW-0997">Cell inner membrane</keyword>